<reference evidence="8" key="1">
    <citation type="submission" date="2016-11" db="UniProtKB">
        <authorList>
            <consortium name="WormBaseParasite"/>
        </authorList>
    </citation>
    <scope>IDENTIFICATION</scope>
</reference>
<feature type="transmembrane region" description="Helical" evidence="6">
    <location>
        <begin position="65"/>
        <end position="85"/>
    </location>
</feature>
<sequence length="212" mass="24147">MHHLISSFSFIKPCEVYLKAKTCFPYMVVNSLATSYLTSVQVCMCIERLVATIMIKKYEAYSGHLVWLLITVAIVLMGTLIYTTFAEVPLDEDFLTCISIPALASQKTNRNFLILISLNFLSIISLGALNFMNQKYRVKIYKDSLNEVKQRSLIMYAYSVPYFTCLLPILMMFILSQGIKSRNQSINQLVSHATSGVTGSNNYFNDLRKAWQ</sequence>
<dbReference type="GO" id="GO:0004930">
    <property type="term" value="F:G protein-coupled receptor activity"/>
    <property type="evidence" value="ECO:0007669"/>
    <property type="project" value="InterPro"/>
</dbReference>
<evidence type="ECO:0000313" key="7">
    <source>
        <dbReference type="Proteomes" id="UP000095283"/>
    </source>
</evidence>
<comment type="subcellular location">
    <subcellularLocation>
        <location evidence="1">Membrane</location>
        <topology evidence="1">Multi-pass membrane protein</topology>
    </subcellularLocation>
</comment>
<keyword evidence="4 6" id="KW-1133">Transmembrane helix</keyword>
<proteinExistence type="inferred from homology"/>
<evidence type="ECO:0000313" key="8">
    <source>
        <dbReference type="WBParaSite" id="Hba_16335"/>
    </source>
</evidence>
<dbReference type="AlphaFoldDB" id="A0A1I7XF85"/>
<dbReference type="Proteomes" id="UP000095283">
    <property type="component" value="Unplaced"/>
</dbReference>
<evidence type="ECO:0000256" key="3">
    <source>
        <dbReference type="ARBA" id="ARBA00022692"/>
    </source>
</evidence>
<organism evidence="7 8">
    <name type="scientific">Heterorhabditis bacteriophora</name>
    <name type="common">Entomopathogenic nematode worm</name>
    <dbReference type="NCBI Taxonomy" id="37862"/>
    <lineage>
        <taxon>Eukaryota</taxon>
        <taxon>Metazoa</taxon>
        <taxon>Ecdysozoa</taxon>
        <taxon>Nematoda</taxon>
        <taxon>Chromadorea</taxon>
        <taxon>Rhabditida</taxon>
        <taxon>Rhabditina</taxon>
        <taxon>Rhabditomorpha</taxon>
        <taxon>Strongyloidea</taxon>
        <taxon>Heterorhabditidae</taxon>
        <taxon>Heterorhabditis</taxon>
    </lineage>
</organism>
<dbReference type="GO" id="GO:0007606">
    <property type="term" value="P:sensory perception of chemical stimulus"/>
    <property type="evidence" value="ECO:0007669"/>
    <property type="project" value="InterPro"/>
</dbReference>
<evidence type="ECO:0000256" key="5">
    <source>
        <dbReference type="ARBA" id="ARBA00023136"/>
    </source>
</evidence>
<dbReference type="GO" id="GO:0016020">
    <property type="term" value="C:membrane"/>
    <property type="evidence" value="ECO:0007669"/>
    <property type="project" value="UniProtKB-SubCell"/>
</dbReference>
<dbReference type="PANTHER" id="PTHR31216:SF11">
    <property type="entry name" value="SERPENTINE RECEPTOR CLASS BETA-16-RELATED"/>
    <property type="match status" value="1"/>
</dbReference>
<feature type="transmembrane region" description="Helical" evidence="6">
    <location>
        <begin position="153"/>
        <end position="175"/>
    </location>
</feature>
<name>A0A1I7XF85_HETBA</name>
<evidence type="ECO:0000256" key="4">
    <source>
        <dbReference type="ARBA" id="ARBA00022989"/>
    </source>
</evidence>
<evidence type="ECO:0000256" key="2">
    <source>
        <dbReference type="ARBA" id="ARBA00006860"/>
    </source>
</evidence>
<comment type="similarity">
    <text evidence="2">Belongs to the nematode receptor-like protein srb family.</text>
</comment>
<evidence type="ECO:0000256" key="6">
    <source>
        <dbReference type="SAM" id="Phobius"/>
    </source>
</evidence>
<keyword evidence="3 6" id="KW-0812">Transmembrane</keyword>
<accession>A0A1I7XF85</accession>
<evidence type="ECO:0000256" key="1">
    <source>
        <dbReference type="ARBA" id="ARBA00004141"/>
    </source>
</evidence>
<dbReference type="PANTHER" id="PTHR31216">
    <property type="entry name" value="SERPENTINE RECEPTOR CLASS BETA-1-RELATED-RELATED"/>
    <property type="match status" value="1"/>
</dbReference>
<feature type="transmembrane region" description="Helical" evidence="6">
    <location>
        <begin position="112"/>
        <end position="132"/>
    </location>
</feature>
<protein>
    <submittedName>
        <fullName evidence="8">G_PROTEIN_RECEP_F1_2 domain-containing protein</fullName>
    </submittedName>
</protein>
<dbReference type="WBParaSite" id="Hba_16335">
    <property type="protein sequence ID" value="Hba_16335"/>
    <property type="gene ID" value="Hba_16335"/>
</dbReference>
<dbReference type="InterPro" id="IPR000344">
    <property type="entry name" value="7TM_GPCR_serpentine_rcpt_Sra"/>
</dbReference>
<keyword evidence="5 6" id="KW-0472">Membrane</keyword>
<keyword evidence="7" id="KW-1185">Reference proteome</keyword>
<dbReference type="InterPro" id="IPR002184">
    <property type="entry name" value="7TM_GPCR_serpentine_rcpt_Srb"/>
</dbReference>
<dbReference type="Pfam" id="PF02117">
    <property type="entry name" value="7TM_GPCR_Sra"/>
    <property type="match status" value="1"/>
</dbReference>